<keyword evidence="1" id="KW-1185">Reference proteome</keyword>
<sequence length="72" mass="8241">MNEIPSFCYSDNENTKHIEHCFLNKCGNLFLPVFLVYYINVARELKPKLETTTSATSVIKLADGKQITCRND</sequence>
<dbReference type="WBParaSite" id="TREG1_82590.1">
    <property type="protein sequence ID" value="TREG1_82590.1"/>
    <property type="gene ID" value="TREG1_82590"/>
</dbReference>
<protein>
    <submittedName>
        <fullName evidence="2">Uncharacterized protein</fullName>
    </submittedName>
</protein>
<dbReference type="AlphaFoldDB" id="A0AA85KF82"/>
<reference evidence="1" key="1">
    <citation type="submission" date="2022-06" db="EMBL/GenBank/DDBJ databases">
        <authorList>
            <person name="Berger JAMES D."/>
            <person name="Berger JAMES D."/>
        </authorList>
    </citation>
    <scope>NUCLEOTIDE SEQUENCE [LARGE SCALE GENOMIC DNA]</scope>
</reference>
<name>A0AA85KF82_TRIRE</name>
<reference evidence="2" key="2">
    <citation type="submission" date="2023-11" db="UniProtKB">
        <authorList>
            <consortium name="WormBaseParasite"/>
        </authorList>
    </citation>
    <scope>IDENTIFICATION</scope>
</reference>
<dbReference type="Proteomes" id="UP000050795">
    <property type="component" value="Unassembled WGS sequence"/>
</dbReference>
<proteinExistence type="predicted"/>
<evidence type="ECO:0000313" key="1">
    <source>
        <dbReference type="Proteomes" id="UP000050795"/>
    </source>
</evidence>
<evidence type="ECO:0000313" key="2">
    <source>
        <dbReference type="WBParaSite" id="TREG1_82590.1"/>
    </source>
</evidence>
<organism evidence="1 2">
    <name type="scientific">Trichobilharzia regenti</name>
    <name type="common">Nasal bird schistosome</name>
    <dbReference type="NCBI Taxonomy" id="157069"/>
    <lineage>
        <taxon>Eukaryota</taxon>
        <taxon>Metazoa</taxon>
        <taxon>Spiralia</taxon>
        <taxon>Lophotrochozoa</taxon>
        <taxon>Platyhelminthes</taxon>
        <taxon>Trematoda</taxon>
        <taxon>Digenea</taxon>
        <taxon>Strigeidida</taxon>
        <taxon>Schistosomatoidea</taxon>
        <taxon>Schistosomatidae</taxon>
        <taxon>Trichobilharzia</taxon>
    </lineage>
</organism>
<accession>A0AA85KF82</accession>